<proteinExistence type="predicted"/>
<feature type="region of interest" description="Disordered" evidence="1">
    <location>
        <begin position="1"/>
        <end position="22"/>
    </location>
</feature>
<gene>
    <name evidence="2" type="ORF">WN51_07080</name>
</gene>
<dbReference type="EMBL" id="KQ435936">
    <property type="protein sequence ID" value="KOX68342.1"/>
    <property type="molecule type" value="Genomic_DNA"/>
</dbReference>
<reference evidence="2 3" key="1">
    <citation type="submission" date="2015-07" db="EMBL/GenBank/DDBJ databases">
        <title>The genome of Melipona quadrifasciata.</title>
        <authorList>
            <person name="Pan H."/>
            <person name="Kapheim K."/>
        </authorList>
    </citation>
    <scope>NUCLEOTIDE SEQUENCE [LARGE SCALE GENOMIC DNA]</scope>
    <source>
        <strain evidence="2">0111107301</strain>
        <tissue evidence="2">Whole body</tissue>
    </source>
</reference>
<dbReference type="OrthoDB" id="10456993at2759"/>
<keyword evidence="3" id="KW-1185">Reference proteome</keyword>
<evidence type="ECO:0000256" key="1">
    <source>
        <dbReference type="SAM" id="MobiDB-lite"/>
    </source>
</evidence>
<protein>
    <submittedName>
        <fullName evidence="2">Uncharacterized protein</fullName>
    </submittedName>
</protein>
<dbReference type="AlphaFoldDB" id="A0A0N0BC12"/>
<sequence length="116" mass="13286">MEHSLGTVQIGSPRGESFAFEGSDDTKETVNVFVETTKTEKPANRITTLFPRTLDIVDLFENLWYHGFVRIYGIVGIIEFMALEEEGENELTFQEALINSHHTFYNRLERILSGTK</sequence>
<feature type="compositionally biased region" description="Polar residues" evidence="1">
    <location>
        <begin position="1"/>
        <end position="10"/>
    </location>
</feature>
<dbReference type="Proteomes" id="UP000053105">
    <property type="component" value="Unassembled WGS sequence"/>
</dbReference>
<accession>A0A0N0BC12</accession>
<name>A0A0N0BC12_9HYME</name>
<evidence type="ECO:0000313" key="3">
    <source>
        <dbReference type="Proteomes" id="UP000053105"/>
    </source>
</evidence>
<evidence type="ECO:0000313" key="2">
    <source>
        <dbReference type="EMBL" id="KOX68342.1"/>
    </source>
</evidence>
<organism evidence="2 3">
    <name type="scientific">Melipona quadrifasciata</name>
    <dbReference type="NCBI Taxonomy" id="166423"/>
    <lineage>
        <taxon>Eukaryota</taxon>
        <taxon>Metazoa</taxon>
        <taxon>Ecdysozoa</taxon>
        <taxon>Arthropoda</taxon>
        <taxon>Hexapoda</taxon>
        <taxon>Insecta</taxon>
        <taxon>Pterygota</taxon>
        <taxon>Neoptera</taxon>
        <taxon>Endopterygota</taxon>
        <taxon>Hymenoptera</taxon>
        <taxon>Apocrita</taxon>
        <taxon>Aculeata</taxon>
        <taxon>Apoidea</taxon>
        <taxon>Anthophila</taxon>
        <taxon>Apidae</taxon>
        <taxon>Melipona</taxon>
    </lineage>
</organism>